<dbReference type="EMBL" id="IACI01030158">
    <property type="protein sequence ID" value="LAA22104.1"/>
    <property type="molecule type" value="Transcribed_RNA"/>
</dbReference>
<sequence>MSRLLDEVIIFQSHFYSILISLDSPLSQGGWCLLNNEGNSIFLLDCYTRSGNYLVQTGMQGKGMRDWCFMLGLVLDQMYSWDRTQLSRPPQLVGMTMES</sequence>
<reference evidence="1" key="2">
    <citation type="submission" date="2017-12" db="EMBL/GenBank/DDBJ databases">
        <title>Coralsnake Venomics: Analyses of Venom Gland Transcriptomes and Proteomes of Six Brazilian Taxa.</title>
        <authorList>
            <person name="Aird S.D."/>
            <person name="Jorge da Silva N."/>
            <person name="Qiu L."/>
            <person name="Villar-Briones A."/>
            <person name="Aparecida-Saddi V."/>
            <person name="Campos-Telles M.P."/>
            <person name="Grau M."/>
            <person name="Mikheyev A.S."/>
        </authorList>
    </citation>
    <scope>NUCLEOTIDE SEQUENCE</scope>
    <source>
        <tissue evidence="1">Venom_gland</tissue>
    </source>
</reference>
<reference evidence="1" key="1">
    <citation type="submission" date="2017-07" db="EMBL/GenBank/DDBJ databases">
        <authorList>
            <person name="Mikheyev A."/>
            <person name="Grau M."/>
        </authorList>
    </citation>
    <scope>NUCLEOTIDE SEQUENCE</scope>
    <source>
        <tissue evidence="1">Venom_gland</tissue>
    </source>
</reference>
<proteinExistence type="predicted"/>
<evidence type="ECO:0000313" key="1">
    <source>
        <dbReference type="EMBL" id="LAA22104.1"/>
    </source>
</evidence>
<name>A0A2H6N0T9_9SAUR</name>
<organism evidence="1">
    <name type="scientific">Micrurus carvalhoi</name>
    <dbReference type="NCBI Taxonomy" id="3147026"/>
    <lineage>
        <taxon>Eukaryota</taxon>
        <taxon>Metazoa</taxon>
        <taxon>Chordata</taxon>
        <taxon>Craniata</taxon>
        <taxon>Vertebrata</taxon>
        <taxon>Euteleostomi</taxon>
        <taxon>Lepidosauria</taxon>
        <taxon>Squamata</taxon>
        <taxon>Bifurcata</taxon>
        <taxon>Unidentata</taxon>
        <taxon>Episquamata</taxon>
        <taxon>Toxicofera</taxon>
        <taxon>Serpentes</taxon>
        <taxon>Colubroidea</taxon>
        <taxon>Elapidae</taxon>
        <taxon>Elapinae</taxon>
        <taxon>Micrurus</taxon>
    </lineage>
</organism>
<accession>A0A2H6N0T9</accession>
<protein>
    <submittedName>
        <fullName evidence="1">Uncharacterized protein</fullName>
    </submittedName>
</protein>
<dbReference type="AlphaFoldDB" id="A0A2H6N0T9"/>